<dbReference type="InterPro" id="IPR050491">
    <property type="entry name" value="AmpC-like"/>
</dbReference>
<evidence type="ECO:0000259" key="1">
    <source>
        <dbReference type="Pfam" id="PF00144"/>
    </source>
</evidence>
<protein>
    <submittedName>
        <fullName evidence="2">Serine hydrolase domain-containing protein</fullName>
        <ecNumber evidence="2">3.1.1.103</ecNumber>
    </submittedName>
</protein>
<accession>A0AAU7T7W5</accession>
<dbReference type="PANTHER" id="PTHR46825:SF7">
    <property type="entry name" value="D-ALANYL-D-ALANINE CARBOXYPEPTIDASE"/>
    <property type="match status" value="1"/>
</dbReference>
<dbReference type="InterPro" id="IPR001466">
    <property type="entry name" value="Beta-lactam-related"/>
</dbReference>
<dbReference type="GO" id="GO:0016787">
    <property type="term" value="F:hydrolase activity"/>
    <property type="evidence" value="ECO:0007669"/>
    <property type="project" value="UniProtKB-KW"/>
</dbReference>
<name>A0AAU7T7W5_9ACTN</name>
<dbReference type="EMBL" id="CP158165">
    <property type="protein sequence ID" value="XBV22720.1"/>
    <property type="molecule type" value="Genomic_DNA"/>
</dbReference>
<gene>
    <name evidence="2" type="ORF">ABN611_29670</name>
</gene>
<dbReference type="InterPro" id="IPR012338">
    <property type="entry name" value="Beta-lactam/transpept-like"/>
</dbReference>
<evidence type="ECO:0000313" key="2">
    <source>
        <dbReference type="EMBL" id="XBV22720.1"/>
    </source>
</evidence>
<organism evidence="2">
    <name type="scientific">Kribbella sp. HUAS MG21</name>
    <dbReference type="NCBI Taxonomy" id="3160966"/>
    <lineage>
        <taxon>Bacteria</taxon>
        <taxon>Bacillati</taxon>
        <taxon>Actinomycetota</taxon>
        <taxon>Actinomycetes</taxon>
        <taxon>Propionibacteriales</taxon>
        <taxon>Kribbellaceae</taxon>
        <taxon>Kribbella</taxon>
    </lineage>
</organism>
<dbReference type="Gene3D" id="3.40.710.10">
    <property type="entry name" value="DD-peptidase/beta-lactamase superfamily"/>
    <property type="match status" value="1"/>
</dbReference>
<dbReference type="Pfam" id="PF00144">
    <property type="entry name" value="Beta-lactamase"/>
    <property type="match status" value="1"/>
</dbReference>
<dbReference type="EC" id="3.1.1.103" evidence="2"/>
<sequence>MNAFVAALTAVAVGTCFPSDQLDSLVTSGSASAALLTVDTSDGSRSDAAGAAQPSGYFRIGSVTKTFVATVVLQLVDEGKVELDAPLDRYLPGLVPNGQNITVRQVLNHRSGIYDYAHDAGFSTNRWRGTERFRHFEPEELLSVAFGHQPYFGPDEGWHYSNTNYIIAGLLIERLTGRSYGTEITNRILKPLRLADTSLPGDRPGLPRPHARGYTEVDGRLVDATMMNPSLDWAAGEMISTAQDVNTFFEALLGGRLLTAESLTQMRDYRAATPLFDYGPGLQRFHLPCGQTIEGHSGQLIGYTTYSLHNTTKQATLSYNPLPNTDPATTLISLFSHLYC</sequence>
<dbReference type="RefSeq" id="WP_350275559.1">
    <property type="nucleotide sequence ID" value="NZ_CP158165.1"/>
</dbReference>
<dbReference type="AlphaFoldDB" id="A0AAU7T7W5"/>
<dbReference type="SUPFAM" id="SSF56601">
    <property type="entry name" value="beta-lactamase/transpeptidase-like"/>
    <property type="match status" value="1"/>
</dbReference>
<dbReference type="PANTHER" id="PTHR46825">
    <property type="entry name" value="D-ALANYL-D-ALANINE-CARBOXYPEPTIDASE/ENDOPEPTIDASE AMPH"/>
    <property type="match status" value="1"/>
</dbReference>
<reference evidence="2" key="1">
    <citation type="submission" date="2024-06" db="EMBL/GenBank/DDBJ databases">
        <title>Kribbella sp. strain HUAS MG21 genome sequences.</title>
        <authorList>
            <person name="Mo P."/>
        </authorList>
    </citation>
    <scope>NUCLEOTIDE SEQUENCE</scope>
    <source>
        <strain evidence="2">HUAS MG21</strain>
    </source>
</reference>
<feature type="domain" description="Beta-lactamase-related" evidence="1">
    <location>
        <begin position="47"/>
        <end position="313"/>
    </location>
</feature>
<proteinExistence type="predicted"/>
<keyword evidence="2" id="KW-0378">Hydrolase</keyword>